<dbReference type="GO" id="GO:0005737">
    <property type="term" value="C:cytoplasm"/>
    <property type="evidence" value="ECO:0007669"/>
    <property type="project" value="TreeGrafter"/>
</dbReference>
<feature type="domain" description="CMP/dCMP-type deaminase" evidence="5">
    <location>
        <begin position="344"/>
        <end position="483"/>
    </location>
</feature>
<dbReference type="Pfam" id="PF00383">
    <property type="entry name" value="dCMP_cyt_deam_1"/>
    <property type="match status" value="1"/>
</dbReference>
<dbReference type="PANTHER" id="PTHR11079:SF156">
    <property type="entry name" value="INACTIVE TRNA-SPECIFIC ADENOSINE DEAMINASE-LIKE PROTEIN 3-RELATED"/>
    <property type="match status" value="1"/>
</dbReference>
<evidence type="ECO:0000259" key="5">
    <source>
        <dbReference type="PROSITE" id="PS51747"/>
    </source>
</evidence>
<evidence type="ECO:0000256" key="1">
    <source>
        <dbReference type="ARBA" id="ARBA00022694"/>
    </source>
</evidence>
<feature type="region of interest" description="Disordered" evidence="3">
    <location>
        <begin position="1"/>
        <end position="23"/>
    </location>
</feature>
<dbReference type="Pfam" id="PF00856">
    <property type="entry name" value="SET"/>
    <property type="match status" value="1"/>
</dbReference>
<name>A0A9P7ANA5_9AGAM</name>
<dbReference type="GO" id="GO:0008033">
    <property type="term" value="P:tRNA processing"/>
    <property type="evidence" value="ECO:0007669"/>
    <property type="project" value="UniProtKB-KW"/>
</dbReference>
<evidence type="ECO:0000313" key="6">
    <source>
        <dbReference type="EMBL" id="KAG1792897.1"/>
    </source>
</evidence>
<dbReference type="AlphaFoldDB" id="A0A9P7ANA5"/>
<dbReference type="InterPro" id="IPR016193">
    <property type="entry name" value="Cytidine_deaminase-like"/>
</dbReference>
<dbReference type="Proteomes" id="UP000719766">
    <property type="component" value="Unassembled WGS sequence"/>
</dbReference>
<accession>A0A9P7ANA5</accession>
<evidence type="ECO:0000259" key="4">
    <source>
        <dbReference type="PROSITE" id="PS50280"/>
    </source>
</evidence>
<keyword evidence="7" id="KW-1185">Reference proteome</keyword>
<dbReference type="CDD" id="cd10540">
    <property type="entry name" value="SET_SpSet7-like"/>
    <property type="match status" value="1"/>
</dbReference>
<dbReference type="InterPro" id="IPR001214">
    <property type="entry name" value="SET_dom"/>
</dbReference>
<dbReference type="InterPro" id="IPR002125">
    <property type="entry name" value="CMP_dCMP_dom"/>
</dbReference>
<dbReference type="PANTHER" id="PTHR11079">
    <property type="entry name" value="CYTOSINE DEAMINASE FAMILY MEMBER"/>
    <property type="match status" value="1"/>
</dbReference>
<comment type="caution">
    <text evidence="6">The sequence shown here is derived from an EMBL/GenBank/DDBJ whole genome shotgun (WGS) entry which is preliminary data.</text>
</comment>
<organism evidence="6 7">
    <name type="scientific">Suillus plorans</name>
    <dbReference type="NCBI Taxonomy" id="116603"/>
    <lineage>
        <taxon>Eukaryota</taxon>
        <taxon>Fungi</taxon>
        <taxon>Dikarya</taxon>
        <taxon>Basidiomycota</taxon>
        <taxon>Agaricomycotina</taxon>
        <taxon>Agaricomycetes</taxon>
        <taxon>Agaricomycetidae</taxon>
        <taxon>Boletales</taxon>
        <taxon>Suillineae</taxon>
        <taxon>Suillaceae</taxon>
        <taxon>Suillus</taxon>
    </lineage>
</organism>
<dbReference type="GO" id="GO:0005634">
    <property type="term" value="C:nucleus"/>
    <property type="evidence" value="ECO:0007669"/>
    <property type="project" value="TreeGrafter"/>
</dbReference>
<dbReference type="SUPFAM" id="SSF53927">
    <property type="entry name" value="Cytidine deaminase-like"/>
    <property type="match status" value="1"/>
</dbReference>
<dbReference type="Gene3D" id="2.170.270.10">
    <property type="entry name" value="SET domain"/>
    <property type="match status" value="1"/>
</dbReference>
<dbReference type="RefSeq" id="XP_041159434.1">
    <property type="nucleotide sequence ID" value="XM_041297990.1"/>
</dbReference>
<reference evidence="6" key="1">
    <citation type="journal article" date="2020" name="New Phytol.">
        <title>Comparative genomics reveals dynamic genome evolution in host specialist ectomycorrhizal fungi.</title>
        <authorList>
            <person name="Lofgren L.A."/>
            <person name="Nguyen N.H."/>
            <person name="Vilgalys R."/>
            <person name="Ruytinx J."/>
            <person name="Liao H.L."/>
            <person name="Branco S."/>
            <person name="Kuo A."/>
            <person name="LaButti K."/>
            <person name="Lipzen A."/>
            <person name="Andreopoulos W."/>
            <person name="Pangilinan J."/>
            <person name="Riley R."/>
            <person name="Hundley H."/>
            <person name="Na H."/>
            <person name="Barry K."/>
            <person name="Grigoriev I.V."/>
            <person name="Stajich J.E."/>
            <person name="Kennedy P.G."/>
        </authorList>
    </citation>
    <scope>NUCLEOTIDE SEQUENCE</scope>
    <source>
        <strain evidence="6">S12</strain>
    </source>
</reference>
<evidence type="ECO:0000256" key="2">
    <source>
        <dbReference type="ARBA" id="ARBA00038160"/>
    </source>
</evidence>
<dbReference type="CDD" id="cd01285">
    <property type="entry name" value="nucleoside_deaminase"/>
    <property type="match status" value="1"/>
</dbReference>
<dbReference type="Gene3D" id="3.40.140.10">
    <property type="entry name" value="Cytidine Deaminase, domain 2"/>
    <property type="match status" value="1"/>
</dbReference>
<dbReference type="OrthoDB" id="3180714at2759"/>
<dbReference type="SUPFAM" id="SSF82199">
    <property type="entry name" value="SET domain"/>
    <property type="match status" value="1"/>
</dbReference>
<proteinExistence type="inferred from homology"/>
<gene>
    <name evidence="6" type="ORF">HD556DRAFT_1238631</name>
</gene>
<dbReference type="EMBL" id="JABBWE010000033">
    <property type="protein sequence ID" value="KAG1792897.1"/>
    <property type="molecule type" value="Genomic_DNA"/>
</dbReference>
<feature type="domain" description="SET" evidence="4">
    <location>
        <begin position="36"/>
        <end position="144"/>
    </location>
</feature>
<dbReference type="PROSITE" id="PS51747">
    <property type="entry name" value="CYT_DCMP_DEAMINASES_2"/>
    <property type="match status" value="1"/>
</dbReference>
<dbReference type="PROSITE" id="PS50280">
    <property type="entry name" value="SET"/>
    <property type="match status" value="1"/>
</dbReference>
<dbReference type="InterPro" id="IPR046341">
    <property type="entry name" value="SET_dom_sf"/>
</dbReference>
<comment type="similarity">
    <text evidence="2">Belongs to the cytidine and deoxycytidylate deaminase family. ADAT3 subfamily.</text>
</comment>
<evidence type="ECO:0000256" key="3">
    <source>
        <dbReference type="SAM" id="MobiDB-lite"/>
    </source>
</evidence>
<evidence type="ECO:0000313" key="7">
    <source>
        <dbReference type="Proteomes" id="UP000719766"/>
    </source>
</evidence>
<keyword evidence="1" id="KW-0819">tRNA processing</keyword>
<protein>
    <recommendedName>
        <fullName evidence="8">SET domain-containing protein</fullName>
    </recommendedName>
</protein>
<dbReference type="GO" id="GO:0052717">
    <property type="term" value="F:tRNA-specific adenosine-34 deaminase activity"/>
    <property type="evidence" value="ECO:0007669"/>
    <property type="project" value="TreeGrafter"/>
</dbReference>
<feature type="compositionally biased region" description="Low complexity" evidence="3">
    <location>
        <begin position="9"/>
        <end position="23"/>
    </location>
</feature>
<dbReference type="SMART" id="SM00317">
    <property type="entry name" value="SET"/>
    <property type="match status" value="1"/>
</dbReference>
<sequence length="519" mass="58080">MATLLFTVTTSNTSTSSGESSTENSWCQSNWVLNREGCCIRTAEGKGRGVYASRIIPPQTVIEVSPVLLFTRTEYNDYGRHTILDHYVYKWRDGRMALALGLGSIFNHSSHPNVSYTIDPAHQCIRYTSTRTINPEEEMCIFYGQNLWFDPVGTTENLEPQVYLDQSDQSEFLDILAIDIEVVEVEPWDTSGDPHDILEGEALPFIWKKLQIDEEEESMEDIRTMQAWAVDISNSKYIATMLKWLKQSGLESDTLSHLKRIRKRDSISTLLLSVSSSVPLLPTNIDIGDPYQISVPCNPALTQTSLILKNTLWPTVYAPRRKWEPEKWSIAKVQWARDAINHILRNTAETASSDELPVVAYVPKPFEDEALLSRSFTAKDTRISTGHPLRHAAMNIIRNVADWRAQTTPADLLSDPLKPATSPSNGSLGISDTSSNGVNYLLTGLTLFITHEPCIMCSMALLHSRVKEVFYIVPMPQTGGCGGSACLPALKGVNHRYSIAHWRQKEGNAPAHIDEQIDA</sequence>
<evidence type="ECO:0008006" key="8">
    <source>
        <dbReference type="Google" id="ProtNLM"/>
    </source>
</evidence>
<dbReference type="GeneID" id="64591754"/>